<dbReference type="Pfam" id="PF07282">
    <property type="entry name" value="Cas12f1-like_TNB"/>
    <property type="match status" value="1"/>
</dbReference>
<feature type="domain" description="Cas12f1-like TNB" evidence="8">
    <location>
        <begin position="153"/>
        <end position="220"/>
    </location>
</feature>
<protein>
    <submittedName>
        <fullName evidence="9">Transposase</fullName>
    </submittedName>
</protein>
<feature type="compositionally biased region" description="Basic residues" evidence="6">
    <location>
        <begin position="371"/>
        <end position="381"/>
    </location>
</feature>
<dbReference type="Proteomes" id="UP000281594">
    <property type="component" value="Unassembled WGS sequence"/>
</dbReference>
<accession>A0A3L8R7Z5</accession>
<reference evidence="9 10" key="1">
    <citation type="journal article" date="2018" name="J. Biol. Chem.">
        <title>Discovery of the actinoplanic acid pathway in Streptomyces rapamycinicus reveals a genetically conserved synergism with rapamycin.</title>
        <authorList>
            <person name="Mrak P."/>
            <person name="Krastel P."/>
            <person name="Pivk Lukancic P."/>
            <person name="Tao J."/>
            <person name="Pistorius D."/>
            <person name="Moore C.M."/>
        </authorList>
    </citation>
    <scope>NUCLEOTIDE SEQUENCE [LARGE SCALE GENOMIC DNA]</scope>
    <source>
        <strain evidence="9 10">NRRL 5491</strain>
    </source>
</reference>
<evidence type="ECO:0000256" key="3">
    <source>
        <dbReference type="ARBA" id="ARBA00023125"/>
    </source>
</evidence>
<feature type="domain" description="Probable transposase IS891/IS1136/IS1341" evidence="7">
    <location>
        <begin position="27"/>
        <end position="141"/>
    </location>
</feature>
<name>A0A3L8R7Z5_STRRN</name>
<sequence>MKWSRTLPSTPSTVTVVEDSAGRYFASFVVETGPDEVLPETTPELGIDLGLGHFAVLSDGRKVDSPRFLRRAEKRLKKARRALSRTEKGSRNRDKARVRVARAHARVADARREFHHRLSTRLIRENQAVAVEDLAVKGLARTRLAKSVHDAGWSAFVSMLEYKAARYGRTFIRIGRFEPTSQVCSRCGVKDGPKPLHVRVWTCGGCGAVLDRDINAAVNVAKAAGLAVTACGARKTGTRPGTAQRSRNPLDTAAFNDAVGRESPLSGGEDVNTSSSARRGSYGTRRARTAPRRRCSTSCCGGANSSARQSQPRRDRLSGRPRRVQSSSLTMSSITPWFVNRVSQVANRGPNAHMAALPMAASSSSSGGARPKFRSSHIRYS</sequence>
<keyword evidence="4" id="KW-0233">DNA recombination</keyword>
<organism evidence="9 10">
    <name type="scientific">Streptomyces rapamycinicus (strain ATCC 29253 / DSM 41530 / NRRL 5491 / AYB-994)</name>
    <name type="common">Streptomyces hygroscopicus (strain ATCC 29253)</name>
    <dbReference type="NCBI Taxonomy" id="1343740"/>
    <lineage>
        <taxon>Bacteria</taxon>
        <taxon>Bacillati</taxon>
        <taxon>Actinomycetota</taxon>
        <taxon>Actinomycetes</taxon>
        <taxon>Kitasatosporales</taxon>
        <taxon>Streptomycetaceae</taxon>
        <taxon>Streptomyces</taxon>
        <taxon>Streptomyces violaceusniger group</taxon>
    </lineage>
</organism>
<dbReference type="NCBIfam" id="NF040570">
    <property type="entry name" value="guided_TnpB"/>
    <property type="match status" value="1"/>
</dbReference>
<feature type="compositionally biased region" description="Polar residues" evidence="6">
    <location>
        <begin position="239"/>
        <end position="249"/>
    </location>
</feature>
<evidence type="ECO:0000256" key="1">
    <source>
        <dbReference type="ARBA" id="ARBA00008761"/>
    </source>
</evidence>
<evidence type="ECO:0000313" key="10">
    <source>
        <dbReference type="Proteomes" id="UP000281594"/>
    </source>
</evidence>
<feature type="compositionally biased region" description="Low complexity" evidence="6">
    <location>
        <begin position="360"/>
        <end position="369"/>
    </location>
</feature>
<evidence type="ECO:0000313" key="9">
    <source>
        <dbReference type="EMBL" id="RLV75909.1"/>
    </source>
</evidence>
<keyword evidence="3" id="KW-0238">DNA-binding</keyword>
<gene>
    <name evidence="9" type="ORF">D3C57_141825</name>
</gene>
<keyword evidence="2" id="KW-0815">Transposition</keyword>
<dbReference type="GO" id="GO:0003677">
    <property type="term" value="F:DNA binding"/>
    <property type="evidence" value="ECO:0007669"/>
    <property type="project" value="UniProtKB-KW"/>
</dbReference>
<dbReference type="InterPro" id="IPR010095">
    <property type="entry name" value="Cas12f1-like_TNB"/>
</dbReference>
<proteinExistence type="inferred from homology"/>
<evidence type="ECO:0000256" key="6">
    <source>
        <dbReference type="SAM" id="MobiDB-lite"/>
    </source>
</evidence>
<keyword evidence="5" id="KW-0175">Coiled coil</keyword>
<evidence type="ECO:0000259" key="7">
    <source>
        <dbReference type="Pfam" id="PF01385"/>
    </source>
</evidence>
<evidence type="ECO:0000256" key="4">
    <source>
        <dbReference type="ARBA" id="ARBA00023172"/>
    </source>
</evidence>
<evidence type="ECO:0000259" key="8">
    <source>
        <dbReference type="Pfam" id="PF07282"/>
    </source>
</evidence>
<evidence type="ECO:0000256" key="2">
    <source>
        <dbReference type="ARBA" id="ARBA00022578"/>
    </source>
</evidence>
<dbReference type="InterPro" id="IPR001959">
    <property type="entry name" value="Transposase"/>
</dbReference>
<dbReference type="Pfam" id="PF01385">
    <property type="entry name" value="OrfB_IS605"/>
    <property type="match status" value="1"/>
</dbReference>
<dbReference type="GO" id="GO:0032196">
    <property type="term" value="P:transposition"/>
    <property type="evidence" value="ECO:0007669"/>
    <property type="project" value="UniProtKB-KW"/>
</dbReference>
<dbReference type="EMBL" id="QYCY01000002">
    <property type="protein sequence ID" value="RLV75909.1"/>
    <property type="molecule type" value="Genomic_DNA"/>
</dbReference>
<feature type="region of interest" description="Disordered" evidence="6">
    <location>
        <begin position="233"/>
        <end position="328"/>
    </location>
</feature>
<feature type="compositionally biased region" description="Basic residues" evidence="6">
    <location>
        <begin position="285"/>
        <end position="295"/>
    </location>
</feature>
<feature type="region of interest" description="Disordered" evidence="6">
    <location>
        <begin position="358"/>
        <end position="381"/>
    </location>
</feature>
<dbReference type="AlphaFoldDB" id="A0A3L8R7Z5"/>
<evidence type="ECO:0000256" key="5">
    <source>
        <dbReference type="SAM" id="Coils"/>
    </source>
</evidence>
<feature type="coiled-coil region" evidence="5">
    <location>
        <begin position="69"/>
        <end position="113"/>
    </location>
</feature>
<comment type="similarity">
    <text evidence="1">In the C-terminal section; belongs to the transposase 35 family.</text>
</comment>
<comment type="caution">
    <text evidence="9">The sequence shown here is derived from an EMBL/GenBank/DDBJ whole genome shotgun (WGS) entry which is preliminary data.</text>
</comment>
<dbReference type="GO" id="GO:0006310">
    <property type="term" value="P:DNA recombination"/>
    <property type="evidence" value="ECO:0007669"/>
    <property type="project" value="UniProtKB-KW"/>
</dbReference>